<organism evidence="1">
    <name type="scientific">mine drainage metagenome</name>
    <dbReference type="NCBI Taxonomy" id="410659"/>
    <lineage>
        <taxon>unclassified sequences</taxon>
        <taxon>metagenomes</taxon>
        <taxon>ecological metagenomes</taxon>
    </lineage>
</organism>
<gene>
    <name evidence="1" type="ORF">CARN8_1960002</name>
</gene>
<protein>
    <submittedName>
        <fullName evidence="1">Uncharacterized protein</fullName>
    </submittedName>
</protein>
<dbReference type="EMBL" id="UOYP01000108">
    <property type="protein sequence ID" value="VAY87305.1"/>
    <property type="molecule type" value="Genomic_DNA"/>
</dbReference>
<reference evidence="1" key="1">
    <citation type="submission" date="2018-10" db="EMBL/GenBank/DDBJ databases">
        <authorList>
            <person name="Plewniak F."/>
        </authorList>
    </citation>
    <scope>NUCLEOTIDE SEQUENCE</scope>
</reference>
<accession>A0A3P3ZMD6</accession>
<evidence type="ECO:0000313" key="1">
    <source>
        <dbReference type="EMBL" id="VAY87305.1"/>
    </source>
</evidence>
<sequence>MGAGELFLIALISCGFIVSLKTPRAIVTRIIYKNAELQSSTLFS</sequence>
<dbReference type="AlphaFoldDB" id="A0A3P3ZMD6"/>
<name>A0A3P3ZMD6_9ZZZZ</name>
<proteinExistence type="predicted"/>